<dbReference type="RefSeq" id="WP_342454110.1">
    <property type="nucleotide sequence ID" value="NZ_JAGGJP010000001.1"/>
</dbReference>
<dbReference type="Gene3D" id="3.40.1550.20">
    <property type="entry name" value="Transcriptional regulator MraZ domain"/>
    <property type="match status" value="1"/>
</dbReference>
<evidence type="ECO:0000256" key="5">
    <source>
        <dbReference type="ARBA" id="ARBA00023125"/>
    </source>
</evidence>
<protein>
    <recommendedName>
        <fullName evidence="1 7">Transcriptional regulator MraZ</fullName>
    </recommendedName>
</protein>
<dbReference type="PANTHER" id="PTHR34701:SF1">
    <property type="entry name" value="TRANSCRIPTIONAL REGULATOR MRAZ"/>
    <property type="match status" value="1"/>
</dbReference>
<keyword evidence="6 7" id="KW-0804">Transcription</keyword>
<comment type="similarity">
    <text evidence="7">Belongs to the MraZ family.</text>
</comment>
<keyword evidence="2 7" id="KW-0963">Cytoplasm</keyword>
<dbReference type="PANTHER" id="PTHR34701">
    <property type="entry name" value="TRANSCRIPTIONAL REGULATOR MRAZ"/>
    <property type="match status" value="1"/>
</dbReference>
<keyword evidence="3" id="KW-0677">Repeat</keyword>
<dbReference type="Proteomes" id="UP001596056">
    <property type="component" value="Unassembled WGS sequence"/>
</dbReference>
<evidence type="ECO:0000256" key="7">
    <source>
        <dbReference type="HAMAP-Rule" id="MF_01008"/>
    </source>
</evidence>
<evidence type="ECO:0000256" key="2">
    <source>
        <dbReference type="ARBA" id="ARBA00022490"/>
    </source>
</evidence>
<name>A0ABW0S7C7_9RHOB</name>
<comment type="subunit">
    <text evidence="7">Forms oligomers.</text>
</comment>
<feature type="domain" description="SpoVT-AbrB" evidence="8">
    <location>
        <begin position="9"/>
        <end position="52"/>
    </location>
</feature>
<dbReference type="CDD" id="cd16321">
    <property type="entry name" value="MraZ_C"/>
    <property type="match status" value="1"/>
</dbReference>
<dbReference type="EMBL" id="JBHSNA010000001">
    <property type="protein sequence ID" value="MFC5564809.1"/>
    <property type="molecule type" value="Genomic_DNA"/>
</dbReference>
<dbReference type="InterPro" id="IPR020603">
    <property type="entry name" value="MraZ_dom"/>
</dbReference>
<evidence type="ECO:0000259" key="8">
    <source>
        <dbReference type="PROSITE" id="PS51740"/>
    </source>
</evidence>
<accession>A0ABW0S7C7</accession>
<sequence>MITASFTGEYPQKIDGKGRMSIPSDFRRVLEANDPAWTDGLNPSLYLLYGEHLKDRLEAYTVAAFNEVAQGIMAMRPRTPEETLRKTMSQRMILGQSVRLEVDRDGRIVMPIRQRQKLGLTEGEVIFSGVGDHFEIWAAATYQDKVAAEMRAFLEAQPEGFDPMTLVWGA</sequence>
<evidence type="ECO:0000256" key="3">
    <source>
        <dbReference type="ARBA" id="ARBA00022737"/>
    </source>
</evidence>
<dbReference type="SUPFAM" id="SSF89447">
    <property type="entry name" value="AbrB/MazE/MraZ-like"/>
    <property type="match status" value="1"/>
</dbReference>
<reference evidence="10" key="1">
    <citation type="journal article" date="2019" name="Int. J. Syst. Evol. Microbiol.">
        <title>The Global Catalogue of Microorganisms (GCM) 10K type strain sequencing project: providing services to taxonomists for standard genome sequencing and annotation.</title>
        <authorList>
            <consortium name="The Broad Institute Genomics Platform"/>
            <consortium name="The Broad Institute Genome Sequencing Center for Infectious Disease"/>
            <person name="Wu L."/>
            <person name="Ma J."/>
        </authorList>
    </citation>
    <scope>NUCLEOTIDE SEQUENCE [LARGE SCALE GENOMIC DNA]</scope>
    <source>
        <strain evidence="10">KACC 11588</strain>
    </source>
</reference>
<dbReference type="HAMAP" id="MF_01008">
    <property type="entry name" value="MraZ"/>
    <property type="match status" value="1"/>
</dbReference>
<dbReference type="InterPro" id="IPR007159">
    <property type="entry name" value="SpoVT-AbrB_dom"/>
</dbReference>
<gene>
    <name evidence="7" type="primary">mraZ</name>
    <name evidence="9" type="ORF">ACFPOC_00040</name>
</gene>
<keyword evidence="10" id="KW-1185">Reference proteome</keyword>
<dbReference type="InterPro" id="IPR038619">
    <property type="entry name" value="MraZ_sf"/>
</dbReference>
<keyword evidence="5 7" id="KW-0238">DNA-binding</keyword>
<dbReference type="Pfam" id="PF02381">
    <property type="entry name" value="MraZ"/>
    <property type="match status" value="2"/>
</dbReference>
<organism evidence="9 10">
    <name type="scientific">Rubellimicrobium aerolatum</name>
    <dbReference type="NCBI Taxonomy" id="490979"/>
    <lineage>
        <taxon>Bacteria</taxon>
        <taxon>Pseudomonadati</taxon>
        <taxon>Pseudomonadota</taxon>
        <taxon>Alphaproteobacteria</taxon>
        <taxon>Rhodobacterales</taxon>
        <taxon>Roseobacteraceae</taxon>
        <taxon>Rubellimicrobium</taxon>
    </lineage>
</organism>
<evidence type="ECO:0000256" key="6">
    <source>
        <dbReference type="ARBA" id="ARBA00023163"/>
    </source>
</evidence>
<comment type="caution">
    <text evidence="9">The sequence shown here is derived from an EMBL/GenBank/DDBJ whole genome shotgun (WGS) entry which is preliminary data.</text>
</comment>
<comment type="subcellular location">
    <subcellularLocation>
        <location evidence="7">Cytoplasm</location>
        <location evidence="7">Nucleoid</location>
    </subcellularLocation>
</comment>
<feature type="domain" description="SpoVT-AbrB" evidence="8">
    <location>
        <begin position="97"/>
        <end position="141"/>
    </location>
</feature>
<dbReference type="InterPro" id="IPR003444">
    <property type="entry name" value="MraZ"/>
</dbReference>
<evidence type="ECO:0000256" key="4">
    <source>
        <dbReference type="ARBA" id="ARBA00023015"/>
    </source>
</evidence>
<keyword evidence="4 7" id="KW-0805">Transcription regulation</keyword>
<dbReference type="PROSITE" id="PS51740">
    <property type="entry name" value="SPOVT_ABRB"/>
    <property type="match status" value="2"/>
</dbReference>
<evidence type="ECO:0000313" key="9">
    <source>
        <dbReference type="EMBL" id="MFC5564809.1"/>
    </source>
</evidence>
<proteinExistence type="inferred from homology"/>
<dbReference type="CDD" id="cd16320">
    <property type="entry name" value="MraZ_N"/>
    <property type="match status" value="1"/>
</dbReference>
<evidence type="ECO:0000256" key="1">
    <source>
        <dbReference type="ARBA" id="ARBA00013860"/>
    </source>
</evidence>
<evidence type="ECO:0000313" key="10">
    <source>
        <dbReference type="Proteomes" id="UP001596056"/>
    </source>
</evidence>
<dbReference type="InterPro" id="IPR035644">
    <property type="entry name" value="MraZ_C"/>
</dbReference>
<dbReference type="InterPro" id="IPR035642">
    <property type="entry name" value="MraZ_N"/>
</dbReference>
<dbReference type="InterPro" id="IPR037914">
    <property type="entry name" value="SpoVT-AbrB_sf"/>
</dbReference>